<accession>A0A7S0HA20</accession>
<gene>
    <name evidence="2" type="ORF">PANT1444_LOCUS1732</name>
</gene>
<organism evidence="2">
    <name type="scientific">Phaeocystis antarctica</name>
    <dbReference type="NCBI Taxonomy" id="33657"/>
    <lineage>
        <taxon>Eukaryota</taxon>
        <taxon>Haptista</taxon>
        <taxon>Haptophyta</taxon>
        <taxon>Prymnesiophyceae</taxon>
        <taxon>Phaeocystales</taxon>
        <taxon>Phaeocystaceae</taxon>
        <taxon>Phaeocystis</taxon>
    </lineage>
</organism>
<evidence type="ECO:0000313" key="2">
    <source>
        <dbReference type="EMBL" id="CAD8469654.1"/>
    </source>
</evidence>
<dbReference type="EMBL" id="HBEP01003021">
    <property type="protein sequence ID" value="CAD8469654.1"/>
    <property type="molecule type" value="Transcribed_RNA"/>
</dbReference>
<sequence>METRPAGMKSRGASPVTVPSSPVNRVDTRFAVVTMTRMPYRFEEWLSYYRALGTDHLFIAVEESPEVELLLAEAPWCDMVTTSRSKPEQNPYETVITRQERVMAWALGECESRGIPWLFHLDDDELLHFGRPWEETVAQVPPDATCLVVRNVEGVPDNDHSDFTTISRFAVGNETGWPMLAYINGKAAGRVGACSEMGPHRFTGVEWEAPLEAACVLHFESCPYSRWEEKFTHYAATTTSNKNLKAIPFDFYVDSIKCCRQHAQDPSRLRSFWRKRKQRHYLREADSLLVVRHIALSQESRERLERQRIRETRGARSRSSTPSPTPL</sequence>
<name>A0A7S0HA20_9EUKA</name>
<evidence type="ECO:0000256" key="1">
    <source>
        <dbReference type="SAM" id="MobiDB-lite"/>
    </source>
</evidence>
<feature type="compositionally biased region" description="Basic and acidic residues" evidence="1">
    <location>
        <begin position="302"/>
        <end position="314"/>
    </location>
</feature>
<feature type="region of interest" description="Disordered" evidence="1">
    <location>
        <begin position="302"/>
        <end position="327"/>
    </location>
</feature>
<feature type="region of interest" description="Disordered" evidence="1">
    <location>
        <begin position="1"/>
        <end position="20"/>
    </location>
</feature>
<reference evidence="2" key="1">
    <citation type="submission" date="2021-01" db="EMBL/GenBank/DDBJ databases">
        <authorList>
            <person name="Corre E."/>
            <person name="Pelletier E."/>
            <person name="Niang G."/>
            <person name="Scheremetjew M."/>
            <person name="Finn R."/>
            <person name="Kale V."/>
            <person name="Holt S."/>
            <person name="Cochrane G."/>
            <person name="Meng A."/>
            <person name="Brown T."/>
            <person name="Cohen L."/>
        </authorList>
    </citation>
    <scope>NUCLEOTIDE SEQUENCE</scope>
    <source>
        <strain evidence="2">CCMP1374</strain>
    </source>
</reference>
<protein>
    <recommendedName>
        <fullName evidence="3">Glycosyltransferase family 92 protein</fullName>
    </recommendedName>
</protein>
<evidence type="ECO:0008006" key="3">
    <source>
        <dbReference type="Google" id="ProtNLM"/>
    </source>
</evidence>
<dbReference type="AlphaFoldDB" id="A0A7S0HA20"/>
<dbReference type="Pfam" id="PF13704">
    <property type="entry name" value="Glyco_tranf_2_4"/>
    <property type="match status" value="1"/>
</dbReference>
<feature type="compositionally biased region" description="Low complexity" evidence="1">
    <location>
        <begin position="317"/>
        <end position="327"/>
    </location>
</feature>
<proteinExistence type="predicted"/>